<evidence type="ECO:0000256" key="7">
    <source>
        <dbReference type="SAM" id="Phobius"/>
    </source>
</evidence>
<feature type="transmembrane region" description="Helical" evidence="7">
    <location>
        <begin position="86"/>
        <end position="103"/>
    </location>
</feature>
<dbReference type="Gene3D" id="1.20.1250.20">
    <property type="entry name" value="MFS general substrate transporter like domains"/>
    <property type="match status" value="2"/>
</dbReference>
<feature type="transmembrane region" description="Helical" evidence="7">
    <location>
        <begin position="179"/>
        <end position="199"/>
    </location>
</feature>
<feature type="transmembrane region" description="Helical" evidence="7">
    <location>
        <begin position="337"/>
        <end position="359"/>
    </location>
</feature>
<sequence length="433" mass="45176">MTDKATSIELLSVRTPAMRAFHMAWLAFFVCFFAWFACAPLMPLIKQEFHLTAGQVANINIAAVAITILVRVIVGPLCDRFGPRKVYVGLLLLGTLPLVGAALSSSYAPFLLCRLAIGAVGASFVITQYHTSVMFAHKVVGAANATSAGFGNAGAGAAQLLVPVMLAACIGWGASHAIAWRLTLLVPAAVMPIVAALYWRYTQDCPQGNFSDLRAQGIAVESGKKGGWQSLALAARNYRVWMLFITYGACFGVEVFIHNVAAMYYVDQFHASLGFAGVAAGCFGLLAIFARPLGGIVSDWFAARKGLSARATLLFALIACEGAGLLVFAQAGDALGAFAAMLTFGLFTHMACGATYALVPFVDRKALGGVAGIVGAGGNTGAVAAGFLLKGVGDLREALVVLAVFVMVSALCALVVRLNGEAVNREAELPAAN</sequence>
<keyword evidence="5" id="KW-0534">Nitrate assimilation</keyword>
<feature type="transmembrane region" description="Helical" evidence="7">
    <location>
        <begin position="57"/>
        <end position="74"/>
    </location>
</feature>
<feature type="transmembrane region" description="Helical" evidence="7">
    <location>
        <begin position="395"/>
        <end position="416"/>
    </location>
</feature>
<dbReference type="AlphaFoldDB" id="A0A494XZD2"/>
<keyword evidence="3 7" id="KW-0812">Transmembrane</keyword>
<gene>
    <name evidence="9" type="ORF">D7S86_11985</name>
</gene>
<keyword evidence="6 7" id="KW-0472">Membrane</keyword>
<proteinExistence type="inferred from homology"/>
<feature type="transmembrane region" description="Helical" evidence="7">
    <location>
        <begin position="271"/>
        <end position="290"/>
    </location>
</feature>
<evidence type="ECO:0000256" key="6">
    <source>
        <dbReference type="ARBA" id="ARBA00023136"/>
    </source>
</evidence>
<evidence type="ECO:0000313" key="9">
    <source>
        <dbReference type="EMBL" id="RKP55914.1"/>
    </source>
</evidence>
<feature type="transmembrane region" description="Helical" evidence="7">
    <location>
        <begin position="240"/>
        <end position="265"/>
    </location>
</feature>
<dbReference type="SUPFAM" id="SSF103473">
    <property type="entry name" value="MFS general substrate transporter"/>
    <property type="match status" value="1"/>
</dbReference>
<dbReference type="Proteomes" id="UP000270342">
    <property type="component" value="Unassembled WGS sequence"/>
</dbReference>
<dbReference type="GO" id="GO:0015112">
    <property type="term" value="F:nitrate transmembrane transporter activity"/>
    <property type="evidence" value="ECO:0007669"/>
    <property type="project" value="InterPro"/>
</dbReference>
<comment type="similarity">
    <text evidence="2">Belongs to the major facilitator superfamily. Nitrate/nitrite porter (TC 2.A.1.8) family.</text>
</comment>
<feature type="transmembrane region" description="Helical" evidence="7">
    <location>
        <begin position="21"/>
        <end position="45"/>
    </location>
</feature>
<feature type="transmembrane region" description="Helical" evidence="7">
    <location>
        <begin position="366"/>
        <end position="389"/>
    </location>
</feature>
<protein>
    <submittedName>
        <fullName evidence="9">MFS transporter</fullName>
    </submittedName>
</protein>
<dbReference type="PANTHER" id="PTHR23515">
    <property type="entry name" value="HIGH-AFFINITY NITRATE TRANSPORTER 2.3"/>
    <property type="match status" value="1"/>
</dbReference>
<name>A0A494XZD2_9BURK</name>
<dbReference type="InterPro" id="IPR036259">
    <property type="entry name" value="MFS_trans_sf"/>
</dbReference>
<feature type="domain" description="Major facilitator superfamily (MFS) profile" evidence="8">
    <location>
        <begin position="20"/>
        <end position="421"/>
    </location>
</feature>
<keyword evidence="4 7" id="KW-1133">Transmembrane helix</keyword>
<dbReference type="GO" id="GO:0042128">
    <property type="term" value="P:nitrate assimilation"/>
    <property type="evidence" value="ECO:0007669"/>
    <property type="project" value="UniProtKB-KW"/>
</dbReference>
<keyword evidence="10" id="KW-1185">Reference proteome</keyword>
<feature type="transmembrane region" description="Helical" evidence="7">
    <location>
        <begin position="311"/>
        <end position="331"/>
    </location>
</feature>
<evidence type="ECO:0000313" key="10">
    <source>
        <dbReference type="Proteomes" id="UP000270342"/>
    </source>
</evidence>
<evidence type="ECO:0000259" key="8">
    <source>
        <dbReference type="PROSITE" id="PS50850"/>
    </source>
</evidence>
<evidence type="ECO:0000256" key="5">
    <source>
        <dbReference type="ARBA" id="ARBA00023063"/>
    </source>
</evidence>
<feature type="transmembrane region" description="Helical" evidence="7">
    <location>
        <begin position="109"/>
        <end position="129"/>
    </location>
</feature>
<organism evidence="9 10">
    <name type="scientific">Pararobbsia silviterrae</name>
    <dbReference type="NCBI Taxonomy" id="1792498"/>
    <lineage>
        <taxon>Bacteria</taxon>
        <taxon>Pseudomonadati</taxon>
        <taxon>Pseudomonadota</taxon>
        <taxon>Betaproteobacteria</taxon>
        <taxon>Burkholderiales</taxon>
        <taxon>Burkholderiaceae</taxon>
        <taxon>Pararobbsia</taxon>
    </lineage>
</organism>
<dbReference type="Pfam" id="PF07690">
    <property type="entry name" value="MFS_1"/>
    <property type="match status" value="1"/>
</dbReference>
<evidence type="ECO:0000256" key="4">
    <source>
        <dbReference type="ARBA" id="ARBA00022989"/>
    </source>
</evidence>
<dbReference type="InterPro" id="IPR011701">
    <property type="entry name" value="MFS"/>
</dbReference>
<dbReference type="PROSITE" id="PS50850">
    <property type="entry name" value="MFS"/>
    <property type="match status" value="1"/>
</dbReference>
<accession>A0A494XZD2</accession>
<evidence type="ECO:0000256" key="1">
    <source>
        <dbReference type="ARBA" id="ARBA00004141"/>
    </source>
</evidence>
<dbReference type="RefSeq" id="WP_121086679.1">
    <property type="nucleotide sequence ID" value="NZ_RBZU01000004.1"/>
</dbReference>
<evidence type="ECO:0000256" key="3">
    <source>
        <dbReference type="ARBA" id="ARBA00022692"/>
    </source>
</evidence>
<dbReference type="EMBL" id="RBZU01000004">
    <property type="protein sequence ID" value="RKP55914.1"/>
    <property type="molecule type" value="Genomic_DNA"/>
</dbReference>
<feature type="transmembrane region" description="Helical" evidence="7">
    <location>
        <begin position="150"/>
        <end position="173"/>
    </location>
</feature>
<comment type="caution">
    <text evidence="9">The sequence shown here is derived from an EMBL/GenBank/DDBJ whole genome shotgun (WGS) entry which is preliminary data.</text>
</comment>
<evidence type="ECO:0000256" key="2">
    <source>
        <dbReference type="ARBA" id="ARBA00008432"/>
    </source>
</evidence>
<dbReference type="OrthoDB" id="9773404at2"/>
<dbReference type="InterPro" id="IPR044772">
    <property type="entry name" value="NO3_transporter"/>
</dbReference>
<dbReference type="InterPro" id="IPR020846">
    <property type="entry name" value="MFS_dom"/>
</dbReference>
<reference evidence="9 10" key="1">
    <citation type="submission" date="2018-10" db="EMBL/GenBank/DDBJ databases">
        <title>Robbsia sp. DHC34, isolated from soil.</title>
        <authorList>
            <person name="Gao Z.-H."/>
            <person name="Qiu L.-H."/>
        </authorList>
    </citation>
    <scope>NUCLEOTIDE SEQUENCE [LARGE SCALE GENOMIC DNA]</scope>
    <source>
        <strain evidence="9 10">DHC34</strain>
    </source>
</reference>
<comment type="subcellular location">
    <subcellularLocation>
        <location evidence="1">Membrane</location>
        <topology evidence="1">Multi-pass membrane protein</topology>
    </subcellularLocation>
</comment>
<dbReference type="GO" id="GO:0016020">
    <property type="term" value="C:membrane"/>
    <property type="evidence" value="ECO:0007669"/>
    <property type="project" value="UniProtKB-SubCell"/>
</dbReference>